<keyword evidence="6 11" id="KW-0378">Hydrolase</keyword>
<evidence type="ECO:0000259" key="13">
    <source>
        <dbReference type="Pfam" id="PF03416"/>
    </source>
</evidence>
<dbReference type="InterPro" id="IPR046792">
    <property type="entry name" value="Peptidase_C54_cat"/>
</dbReference>
<evidence type="ECO:0000256" key="10">
    <source>
        <dbReference type="ARBA" id="ARBA00029362"/>
    </source>
</evidence>
<keyword evidence="4 11" id="KW-0963">Cytoplasm</keyword>
<comment type="function">
    <text evidence="11">Cysteine protease that plays a key role in autophagy by mediating both proteolytic activation and delipidation of ATG8 family proteins.</text>
</comment>
<comment type="similarity">
    <text evidence="2 11">Belongs to the peptidase C54 family.</text>
</comment>
<evidence type="ECO:0000256" key="5">
    <source>
        <dbReference type="ARBA" id="ARBA00022670"/>
    </source>
</evidence>
<comment type="catalytic activity">
    <reaction evidence="10">
        <text>[protein]-C-terminal L-amino acid-glycyl-phosphatidylethanolamide + H2O = [protein]-C-terminal L-amino acid-glycine + a 1,2-diacyl-sn-glycero-3-phosphoethanolamine</text>
        <dbReference type="Rhea" id="RHEA:67548"/>
        <dbReference type="Rhea" id="RHEA-COMP:17323"/>
        <dbReference type="Rhea" id="RHEA-COMP:17324"/>
        <dbReference type="ChEBI" id="CHEBI:15377"/>
        <dbReference type="ChEBI" id="CHEBI:64612"/>
        <dbReference type="ChEBI" id="CHEBI:172940"/>
        <dbReference type="ChEBI" id="CHEBI:172941"/>
    </reaction>
    <physiologicalReaction direction="left-to-right" evidence="10">
        <dbReference type="Rhea" id="RHEA:67549"/>
    </physiologicalReaction>
</comment>
<dbReference type="Proteomes" id="UP000694941">
    <property type="component" value="Unplaced"/>
</dbReference>
<comment type="subcellular location">
    <subcellularLocation>
        <location evidence="1 11">Cytoplasm</location>
    </subcellularLocation>
</comment>
<feature type="region of interest" description="Disordered" evidence="12">
    <location>
        <begin position="122"/>
        <end position="146"/>
    </location>
</feature>
<protein>
    <recommendedName>
        <fullName evidence="11">Cysteine protease</fullName>
        <ecNumber evidence="11">3.4.22.-</ecNumber>
    </recommendedName>
</protein>
<keyword evidence="5 11" id="KW-0645">Protease</keyword>
<evidence type="ECO:0000256" key="2">
    <source>
        <dbReference type="ARBA" id="ARBA00010958"/>
    </source>
</evidence>
<evidence type="ECO:0000256" key="7">
    <source>
        <dbReference type="ARBA" id="ARBA00022807"/>
    </source>
</evidence>
<dbReference type="PANTHER" id="PTHR22624">
    <property type="entry name" value="CYSTEINE PROTEASE ATG4"/>
    <property type="match status" value="1"/>
</dbReference>
<dbReference type="InterPro" id="IPR038765">
    <property type="entry name" value="Papain-like_cys_pep_sf"/>
</dbReference>
<dbReference type="InterPro" id="IPR005078">
    <property type="entry name" value="Peptidase_C54"/>
</dbReference>
<evidence type="ECO:0000256" key="1">
    <source>
        <dbReference type="ARBA" id="ARBA00004496"/>
    </source>
</evidence>
<feature type="region of interest" description="Disordered" evidence="12">
    <location>
        <begin position="1"/>
        <end position="43"/>
    </location>
</feature>
<feature type="domain" description="Peptidase C54 catalytic" evidence="13">
    <location>
        <begin position="688"/>
        <end position="812"/>
    </location>
</feature>
<feature type="domain" description="Peptidase C54 catalytic" evidence="13">
    <location>
        <begin position="257"/>
        <end position="419"/>
    </location>
</feature>
<proteinExistence type="inferred from homology"/>
<evidence type="ECO:0000313" key="15">
    <source>
        <dbReference type="RefSeq" id="XP_022243966.1"/>
    </source>
</evidence>
<dbReference type="RefSeq" id="XP_022243966.1">
    <property type="nucleotide sequence ID" value="XM_022388258.1"/>
</dbReference>
<evidence type="ECO:0000313" key="14">
    <source>
        <dbReference type="Proteomes" id="UP000694941"/>
    </source>
</evidence>
<feature type="compositionally biased region" description="Basic and acidic residues" evidence="12">
    <location>
        <begin position="23"/>
        <end position="42"/>
    </location>
</feature>
<sequence length="884" mass="100683">MSQHVHVTCPKETHSFKSVCPREAGRREQSEKKPTSLSEVHKLSNKNKYKIKLDVPVQGVQPTAEHAACSNEVRQFKPIKLGLKEHNEKKTISQSEEHEDIKPWVGKSYWYGEDKGLQYSSGFSRETGSKEQVSKQSTSQSSVGASDKIKFNARAHKQNENNVEHALNLKEIKQFRMTWLDDTLARQQVKKKHISENEMDGNESSEKVKTKLKSLWNNMKYGWTVKIKTNFSYETPIWLLGQIYHKKLLESATASMERFKQDFISRIWLTYRKEFPVLAGSTLTTDCGWGCMLRSGQMMLAQALLCHFLGRSWRWHGSQTERTEIFHRMIIRWFGDDMHPRCPFSVHHLVAAGQSLGKKAGDWYGPASVAYILKQALELSASDHPLLDEICIYVAQDCTVYIDDVIEMCTSSRRHSTECKSSFLNSVSHSCESARGYWNLLSESHDALTNPAESHLMSVPENQESVRLYWNPLSMLHSSSAQDVENVSFLSENPQLTQIKRFNFPTSHDVNYSIQSERHSPSYLSENLKSLQVSHLGSPSGECAHHTENSVISIQTQQTGLQEAAINKFNQAGNDSEGSKFQELQMDGAYSTNIVNSMGLDRTNFFETHLKPNMENKSKLSFHESKNEVKYENFMDNKRTLPVQENLLHPSYVKRLNSDPSTSGGDSLIEHHDHVSPTSLPFGSSEDMIVSTQEQTGRWRGVVVLIPTRLGGADLNLMYIPCIKSLLSHENCIGIIGGRPKHSLYFVGWQEDKLIYLDPHYCQETVDVLAPDFSVQSFHCSFPRKMSFARMDPSCTIGFYFRERDEFLNFSESIKGVLVQSHQQAEYPVFVVANGHSSTTLDASDTYSWRLLEEEMKLENCSQSADFLDNNEEEGLESHDFVLL</sequence>
<organism evidence="14 15">
    <name type="scientific">Limulus polyphemus</name>
    <name type="common">Atlantic horseshoe crab</name>
    <dbReference type="NCBI Taxonomy" id="6850"/>
    <lineage>
        <taxon>Eukaryota</taxon>
        <taxon>Metazoa</taxon>
        <taxon>Ecdysozoa</taxon>
        <taxon>Arthropoda</taxon>
        <taxon>Chelicerata</taxon>
        <taxon>Merostomata</taxon>
        <taxon>Xiphosura</taxon>
        <taxon>Limulidae</taxon>
        <taxon>Limulus</taxon>
    </lineage>
</organism>
<evidence type="ECO:0000256" key="6">
    <source>
        <dbReference type="ARBA" id="ARBA00022801"/>
    </source>
</evidence>
<gene>
    <name evidence="15 16" type="primary">LOC106461354</name>
</gene>
<keyword evidence="8 11" id="KW-0653">Protein transport</keyword>
<evidence type="ECO:0000256" key="9">
    <source>
        <dbReference type="ARBA" id="ARBA00023006"/>
    </source>
</evidence>
<dbReference type="SUPFAM" id="SSF54001">
    <property type="entry name" value="Cysteine proteinases"/>
    <property type="match status" value="1"/>
</dbReference>
<reference evidence="15 16" key="1">
    <citation type="submission" date="2025-05" db="UniProtKB">
        <authorList>
            <consortium name="RefSeq"/>
        </authorList>
    </citation>
    <scope>IDENTIFICATION</scope>
    <source>
        <tissue evidence="15 16">Muscle</tissue>
    </source>
</reference>
<evidence type="ECO:0000256" key="3">
    <source>
        <dbReference type="ARBA" id="ARBA00022448"/>
    </source>
</evidence>
<evidence type="ECO:0000256" key="4">
    <source>
        <dbReference type="ARBA" id="ARBA00022490"/>
    </source>
</evidence>
<dbReference type="RefSeq" id="XP_022243967.1">
    <property type="nucleotide sequence ID" value="XM_022388259.1"/>
</dbReference>
<dbReference type="GeneID" id="106461354"/>
<dbReference type="Pfam" id="PF03416">
    <property type="entry name" value="Peptidase_C54"/>
    <property type="match status" value="2"/>
</dbReference>
<evidence type="ECO:0000256" key="11">
    <source>
        <dbReference type="RuleBase" id="RU363115"/>
    </source>
</evidence>
<evidence type="ECO:0000313" key="16">
    <source>
        <dbReference type="RefSeq" id="XP_022243967.1"/>
    </source>
</evidence>
<evidence type="ECO:0000256" key="8">
    <source>
        <dbReference type="ARBA" id="ARBA00022927"/>
    </source>
</evidence>
<dbReference type="EC" id="3.4.22.-" evidence="11"/>
<feature type="compositionally biased region" description="Low complexity" evidence="12">
    <location>
        <begin position="134"/>
        <end position="143"/>
    </location>
</feature>
<accession>A0ABM1SK10</accession>
<name>A0ABM1SK10_LIMPO</name>
<keyword evidence="9 11" id="KW-0072">Autophagy</keyword>
<keyword evidence="3" id="KW-0813">Transport</keyword>
<keyword evidence="7" id="KW-0788">Thiol protease</keyword>
<dbReference type="PANTHER" id="PTHR22624:SF52">
    <property type="entry name" value="CYSTEINE PROTEASE"/>
    <property type="match status" value="1"/>
</dbReference>
<evidence type="ECO:0000256" key="12">
    <source>
        <dbReference type="SAM" id="MobiDB-lite"/>
    </source>
</evidence>
<keyword evidence="14" id="KW-1185">Reference proteome</keyword>